<evidence type="ECO:0000256" key="1">
    <source>
        <dbReference type="ARBA" id="ARBA00001974"/>
    </source>
</evidence>
<gene>
    <name evidence="5" type="ORF">METZ01_LOCUS377139</name>
</gene>
<keyword evidence="3" id="KW-0274">FAD</keyword>
<dbReference type="GO" id="GO:0003955">
    <property type="term" value="F:NAD(P)H dehydrogenase (quinone) activity"/>
    <property type="evidence" value="ECO:0007669"/>
    <property type="project" value="TreeGrafter"/>
</dbReference>
<evidence type="ECO:0000256" key="3">
    <source>
        <dbReference type="ARBA" id="ARBA00022827"/>
    </source>
</evidence>
<dbReference type="GO" id="GO:0019646">
    <property type="term" value="P:aerobic electron transport chain"/>
    <property type="evidence" value="ECO:0007669"/>
    <property type="project" value="TreeGrafter"/>
</dbReference>
<reference evidence="5" key="1">
    <citation type="submission" date="2018-05" db="EMBL/GenBank/DDBJ databases">
        <authorList>
            <person name="Lanie J.A."/>
            <person name="Ng W.-L."/>
            <person name="Kazmierczak K.M."/>
            <person name="Andrzejewski T.M."/>
            <person name="Davidsen T.M."/>
            <person name="Wayne K.J."/>
            <person name="Tettelin H."/>
            <person name="Glass J.I."/>
            <person name="Rusch D."/>
            <person name="Podicherti R."/>
            <person name="Tsui H.-C.T."/>
            <person name="Winkler M.E."/>
        </authorList>
    </citation>
    <scope>NUCLEOTIDE SEQUENCE</scope>
</reference>
<proteinExistence type="predicted"/>
<dbReference type="SUPFAM" id="SSF51905">
    <property type="entry name" value="FAD/NAD(P)-binding domain"/>
    <property type="match status" value="1"/>
</dbReference>
<accession>A0A382TRB0</accession>
<dbReference type="PANTHER" id="PTHR42913:SF9">
    <property type="entry name" value="SLR1591 PROTEIN"/>
    <property type="match status" value="1"/>
</dbReference>
<feature type="non-terminal residue" evidence="5">
    <location>
        <position position="131"/>
    </location>
</feature>
<dbReference type="AlphaFoldDB" id="A0A382TRB0"/>
<dbReference type="EMBL" id="UINC01138383">
    <property type="protein sequence ID" value="SVD24285.1"/>
    <property type="molecule type" value="Genomic_DNA"/>
</dbReference>
<dbReference type="Gene3D" id="3.50.50.100">
    <property type="match status" value="1"/>
</dbReference>
<protein>
    <recommendedName>
        <fullName evidence="6">FAD/NAD(P)-binding domain-containing protein</fullName>
    </recommendedName>
</protein>
<dbReference type="InterPro" id="IPR036188">
    <property type="entry name" value="FAD/NAD-bd_sf"/>
</dbReference>
<dbReference type="InterPro" id="IPR051169">
    <property type="entry name" value="NADH-Q_oxidoreductase"/>
</dbReference>
<name>A0A382TRB0_9ZZZZ</name>
<organism evidence="5">
    <name type="scientific">marine metagenome</name>
    <dbReference type="NCBI Taxonomy" id="408172"/>
    <lineage>
        <taxon>unclassified sequences</taxon>
        <taxon>metagenomes</taxon>
        <taxon>ecological metagenomes</taxon>
    </lineage>
</organism>
<dbReference type="PANTHER" id="PTHR42913">
    <property type="entry name" value="APOPTOSIS-INDUCING FACTOR 1"/>
    <property type="match status" value="1"/>
</dbReference>
<evidence type="ECO:0000313" key="5">
    <source>
        <dbReference type="EMBL" id="SVD24285.1"/>
    </source>
</evidence>
<evidence type="ECO:0000256" key="2">
    <source>
        <dbReference type="ARBA" id="ARBA00022630"/>
    </source>
</evidence>
<sequence>MTLNHLVLVGGGHTNALLMKNWLMKPNLMPDVPITIISRDSSLVYSSMYPSVISRSIRLKQSLIDISSLASSSKISFIKSEVKDIQFNNQKIILNNRPPLEYSKIVLNCGSSTKVSKEFSELVKENIACTI</sequence>
<comment type="cofactor">
    <cofactor evidence="1">
        <name>FAD</name>
        <dbReference type="ChEBI" id="CHEBI:57692"/>
    </cofactor>
</comment>
<evidence type="ECO:0000256" key="4">
    <source>
        <dbReference type="ARBA" id="ARBA00023002"/>
    </source>
</evidence>
<keyword evidence="4" id="KW-0560">Oxidoreductase</keyword>
<keyword evidence="2" id="KW-0285">Flavoprotein</keyword>
<evidence type="ECO:0008006" key="6">
    <source>
        <dbReference type="Google" id="ProtNLM"/>
    </source>
</evidence>